<gene>
    <name evidence="2" type="ORF">Acr_18g0002870</name>
</gene>
<accession>A0A7J0G5S0</accession>
<feature type="compositionally biased region" description="Pro residues" evidence="1">
    <location>
        <begin position="55"/>
        <end position="68"/>
    </location>
</feature>
<evidence type="ECO:0000256" key="1">
    <source>
        <dbReference type="SAM" id="MobiDB-lite"/>
    </source>
</evidence>
<dbReference type="Proteomes" id="UP000585474">
    <property type="component" value="Unassembled WGS sequence"/>
</dbReference>
<name>A0A7J0G5S0_9ERIC</name>
<reference evidence="2 3" key="1">
    <citation type="submission" date="2019-07" db="EMBL/GenBank/DDBJ databases">
        <title>De Novo Assembly of kiwifruit Actinidia rufa.</title>
        <authorList>
            <person name="Sugita-Konishi S."/>
            <person name="Sato K."/>
            <person name="Mori E."/>
            <person name="Abe Y."/>
            <person name="Kisaki G."/>
            <person name="Hamano K."/>
            <person name="Suezawa K."/>
            <person name="Otani M."/>
            <person name="Fukuda T."/>
            <person name="Manabe T."/>
            <person name="Gomi K."/>
            <person name="Tabuchi M."/>
            <person name="Akimitsu K."/>
            <person name="Kataoka I."/>
        </authorList>
    </citation>
    <scope>NUCLEOTIDE SEQUENCE [LARGE SCALE GENOMIC DNA]</scope>
    <source>
        <strain evidence="3">cv. Fuchu</strain>
    </source>
</reference>
<comment type="caution">
    <text evidence="2">The sequence shown here is derived from an EMBL/GenBank/DDBJ whole genome shotgun (WGS) entry which is preliminary data.</text>
</comment>
<dbReference type="EMBL" id="BJWL01000018">
    <property type="protein sequence ID" value="GFZ06117.1"/>
    <property type="molecule type" value="Genomic_DNA"/>
</dbReference>
<sequence length="301" mass="31033">MNLSFGDGGYIDLNGPILSRVDGDGGGGGIFSEGVTELEWSREKLLHLSLSKLDLPPPSPSNPPPPVTSPLHNAAAGSLAMNLSFGDGGYIDLNGPILSRVDGDGGGGGIFSKGVTELEWSREKLLHLSLSKLDLPPPSPSNPPPPVTSPLHNAAAGSLAMNLSFGDGGYIDLNGPILSRVDGDGGGGGIFSKGVTELEWSREKLLHLSLSKLDLPPPSPSNPPPPVTSPLHNAAAGSLAMNLSFGDGGYIDLNGPILSRVDGDGGGGGIFSEGVTEWLNWKTHSFNAIHRRTEVAGLSCE</sequence>
<protein>
    <submittedName>
        <fullName evidence="2">Uncharacterized protein</fullName>
    </submittedName>
</protein>
<organism evidence="2 3">
    <name type="scientific">Actinidia rufa</name>
    <dbReference type="NCBI Taxonomy" id="165716"/>
    <lineage>
        <taxon>Eukaryota</taxon>
        <taxon>Viridiplantae</taxon>
        <taxon>Streptophyta</taxon>
        <taxon>Embryophyta</taxon>
        <taxon>Tracheophyta</taxon>
        <taxon>Spermatophyta</taxon>
        <taxon>Magnoliopsida</taxon>
        <taxon>eudicotyledons</taxon>
        <taxon>Gunneridae</taxon>
        <taxon>Pentapetalae</taxon>
        <taxon>asterids</taxon>
        <taxon>Ericales</taxon>
        <taxon>Actinidiaceae</taxon>
        <taxon>Actinidia</taxon>
    </lineage>
</organism>
<evidence type="ECO:0000313" key="3">
    <source>
        <dbReference type="Proteomes" id="UP000585474"/>
    </source>
</evidence>
<dbReference type="AlphaFoldDB" id="A0A7J0G5S0"/>
<feature type="region of interest" description="Disordered" evidence="1">
    <location>
        <begin position="51"/>
        <end position="70"/>
    </location>
</feature>
<proteinExistence type="predicted"/>
<evidence type="ECO:0000313" key="2">
    <source>
        <dbReference type="EMBL" id="GFZ06117.1"/>
    </source>
</evidence>
<keyword evidence="3" id="KW-1185">Reference proteome</keyword>